<dbReference type="GeneID" id="31358351"/>
<name>D3B363_HETP5</name>
<evidence type="ECO:0000313" key="2">
    <source>
        <dbReference type="Proteomes" id="UP000001396"/>
    </source>
</evidence>
<dbReference type="EMBL" id="ADBJ01000010">
    <property type="protein sequence ID" value="EFA83761.1"/>
    <property type="molecule type" value="Genomic_DNA"/>
</dbReference>
<comment type="caution">
    <text evidence="1">The sequence shown here is derived from an EMBL/GenBank/DDBJ whole genome shotgun (WGS) entry which is preliminary data.</text>
</comment>
<dbReference type="AlphaFoldDB" id="D3B363"/>
<dbReference type="Proteomes" id="UP000001396">
    <property type="component" value="Unassembled WGS sequence"/>
</dbReference>
<proteinExistence type="predicted"/>
<gene>
    <name evidence="1" type="ORF">PPL_02828</name>
</gene>
<keyword evidence="2" id="KW-1185">Reference proteome</keyword>
<dbReference type="InterPro" id="IPR032675">
    <property type="entry name" value="LRR_dom_sf"/>
</dbReference>
<dbReference type="SUPFAM" id="SSF52047">
    <property type="entry name" value="RNI-like"/>
    <property type="match status" value="1"/>
</dbReference>
<reference evidence="1 2" key="1">
    <citation type="journal article" date="2011" name="Genome Res.">
        <title>Phylogeny-wide analysis of social amoeba genomes highlights ancient origins for complex intercellular communication.</title>
        <authorList>
            <person name="Heidel A.J."/>
            <person name="Lawal H.M."/>
            <person name="Felder M."/>
            <person name="Schilde C."/>
            <person name="Helps N.R."/>
            <person name="Tunggal B."/>
            <person name="Rivero F."/>
            <person name="John U."/>
            <person name="Schleicher M."/>
            <person name="Eichinger L."/>
            <person name="Platzer M."/>
            <person name="Noegel A.A."/>
            <person name="Schaap P."/>
            <person name="Gloeckner G."/>
        </authorList>
    </citation>
    <scope>NUCLEOTIDE SEQUENCE [LARGE SCALE GENOMIC DNA]</scope>
    <source>
        <strain evidence="2">ATCC 26659 / Pp 5 / PN500</strain>
    </source>
</reference>
<dbReference type="InParanoid" id="D3B363"/>
<organism evidence="1 2">
    <name type="scientific">Heterostelium pallidum (strain ATCC 26659 / Pp 5 / PN500)</name>
    <name type="common">Cellular slime mold</name>
    <name type="synonym">Polysphondylium pallidum</name>
    <dbReference type="NCBI Taxonomy" id="670386"/>
    <lineage>
        <taxon>Eukaryota</taxon>
        <taxon>Amoebozoa</taxon>
        <taxon>Evosea</taxon>
        <taxon>Eumycetozoa</taxon>
        <taxon>Dictyostelia</taxon>
        <taxon>Acytosteliales</taxon>
        <taxon>Acytosteliaceae</taxon>
        <taxon>Heterostelium</taxon>
    </lineage>
</organism>
<dbReference type="RefSeq" id="XP_020435878.1">
    <property type="nucleotide sequence ID" value="XM_020573806.1"/>
</dbReference>
<dbReference type="Gene3D" id="3.80.10.10">
    <property type="entry name" value="Ribonuclease Inhibitor"/>
    <property type="match status" value="1"/>
</dbReference>
<sequence>MKKSSNKTLIIDDIINIKGEIDRLQKKLVDDNPSNQFHRGHVEYKLPVLIITKILELTWMQATSDRITPISSYRQALQLTLINKQFFGIVSKMFNNVRLRSKEKSRSSPSLIGNDLKDRLTSVWCPIKHIVKLQVGILIFEELMKQNSAHLTHILSTVEKLNVVRETKIGNIKENCLKTFVNIATNLRSLCLYRLKVEPSHLIVICSIKSLRKIDISHTFSDIPDFITTLCNGLPFLESIKSGYFHVTDIPKSCRSRIKKIGVKLGETEETKTDETFEFPNLQKLSVYIYSRPVFFKYFSQSNITHLSLFLNNQLEFDQWIAIIIELKCLVTLEDLMYHRQSDRYFIYKLKSIILPATLSRIIIPSNTDEVFRANNYLIDIGFQYSRDLDHSDIHIRRMLNRCKYKGEITINT</sequence>
<protein>
    <submittedName>
        <fullName evidence="1">Uncharacterized protein</fullName>
    </submittedName>
</protein>
<evidence type="ECO:0000313" key="1">
    <source>
        <dbReference type="EMBL" id="EFA83761.1"/>
    </source>
</evidence>
<accession>D3B363</accession>